<comment type="caution">
    <text evidence="1">The sequence shown here is derived from an EMBL/GenBank/DDBJ whole genome shotgun (WGS) entry which is preliminary data.</text>
</comment>
<name>A0A3S5ANL5_9PLAT</name>
<gene>
    <name evidence="1" type="ORF">PXEA_LOCUS18062</name>
</gene>
<accession>A0A3S5ANL5</accession>
<proteinExistence type="predicted"/>
<keyword evidence="2" id="KW-1185">Reference proteome</keyword>
<protein>
    <submittedName>
        <fullName evidence="1">Uncharacterized protein</fullName>
    </submittedName>
</protein>
<reference evidence="1" key="1">
    <citation type="submission" date="2018-11" db="EMBL/GenBank/DDBJ databases">
        <authorList>
            <consortium name="Pathogen Informatics"/>
        </authorList>
    </citation>
    <scope>NUCLEOTIDE SEQUENCE</scope>
</reference>
<dbReference type="AlphaFoldDB" id="A0A3S5ANL5"/>
<evidence type="ECO:0000313" key="1">
    <source>
        <dbReference type="EMBL" id="VEL24622.1"/>
    </source>
</evidence>
<evidence type="ECO:0000313" key="2">
    <source>
        <dbReference type="Proteomes" id="UP000784294"/>
    </source>
</evidence>
<feature type="non-terminal residue" evidence="1">
    <location>
        <position position="57"/>
    </location>
</feature>
<organism evidence="1 2">
    <name type="scientific">Protopolystoma xenopodis</name>
    <dbReference type="NCBI Taxonomy" id="117903"/>
    <lineage>
        <taxon>Eukaryota</taxon>
        <taxon>Metazoa</taxon>
        <taxon>Spiralia</taxon>
        <taxon>Lophotrochozoa</taxon>
        <taxon>Platyhelminthes</taxon>
        <taxon>Monogenea</taxon>
        <taxon>Polyopisthocotylea</taxon>
        <taxon>Polystomatidea</taxon>
        <taxon>Polystomatidae</taxon>
        <taxon>Protopolystoma</taxon>
    </lineage>
</organism>
<sequence length="57" mass="6369">MARARVHLRSPPLPVRERQVRLEGVERQIDEEKGAGDNRLESGVIPAPRAFHMPSGV</sequence>
<dbReference type="EMBL" id="CAAALY010068721">
    <property type="protein sequence ID" value="VEL24622.1"/>
    <property type="molecule type" value="Genomic_DNA"/>
</dbReference>
<dbReference type="Proteomes" id="UP000784294">
    <property type="component" value="Unassembled WGS sequence"/>
</dbReference>